<evidence type="ECO:0000313" key="2">
    <source>
        <dbReference type="EMBL" id="TNM68964.1"/>
    </source>
</evidence>
<comment type="caution">
    <text evidence="2">The sequence shown here is derived from an EMBL/GenBank/DDBJ whole genome shotgun (WGS) entry which is preliminary data.</text>
</comment>
<feature type="domain" description="Aminoglycoside phosphotransferase" evidence="1">
    <location>
        <begin position="31"/>
        <end position="223"/>
    </location>
</feature>
<protein>
    <submittedName>
        <fullName evidence="2">DUF1679 domain-containing protein</fullName>
    </submittedName>
</protein>
<dbReference type="OrthoDB" id="334783at2"/>
<organism evidence="2 3">
    <name type="scientific">Deinococcus radiopugnans ATCC 19172</name>
    <dbReference type="NCBI Taxonomy" id="585398"/>
    <lineage>
        <taxon>Bacteria</taxon>
        <taxon>Thermotogati</taxon>
        <taxon>Deinococcota</taxon>
        <taxon>Deinococci</taxon>
        <taxon>Deinococcales</taxon>
        <taxon>Deinococcaceae</taxon>
        <taxon>Deinococcus</taxon>
    </lineage>
</organism>
<gene>
    <name evidence="2" type="ORF">FHR04_15535</name>
</gene>
<proteinExistence type="predicted"/>
<dbReference type="EMBL" id="VDMO01000019">
    <property type="protein sequence ID" value="TNM68964.1"/>
    <property type="molecule type" value="Genomic_DNA"/>
</dbReference>
<name>A0A5C4XZF8_9DEIO</name>
<sequence>MIQKFRPGAQLLRSWPLSGGVSARVTGLEIRRADGPLERLVVREYGLRDLAAHADRARQEFKLLEALHAAGLPVPQPHHFEAGVLVTGFRDGQPEFSPAHQDEYVRQMAAFLVRLHALPSAHFPSLRPLAWPGPPSQKPDESLSESRIRDALERFEPPLGPLPVVLHGDVWPGNLLWSGGSLNAVIDWEDAALGDPLADVGNARLELLFFLGPEAMHAFTNRYAVLSGADMATLPYWDLRAALRPCGRLGGWGLEQGVERQIRQRHLEFVGHALTQLHLP</sequence>
<evidence type="ECO:0000259" key="1">
    <source>
        <dbReference type="Pfam" id="PF01636"/>
    </source>
</evidence>
<evidence type="ECO:0000313" key="3">
    <source>
        <dbReference type="Proteomes" id="UP000313988"/>
    </source>
</evidence>
<dbReference type="Gene3D" id="3.90.1200.10">
    <property type="match status" value="1"/>
</dbReference>
<dbReference type="AlphaFoldDB" id="A0A5C4XZF8"/>
<accession>A0A5C4XZF8</accession>
<dbReference type="Pfam" id="PF01636">
    <property type="entry name" value="APH"/>
    <property type="match status" value="1"/>
</dbReference>
<reference evidence="2 3" key="1">
    <citation type="submission" date="2019-06" db="EMBL/GenBank/DDBJ databases">
        <title>Genome sequence of Deinococcus radiopugnans ATCC 19172.</title>
        <authorList>
            <person name="Maclea K.S."/>
            <person name="Maynard C.R."/>
        </authorList>
    </citation>
    <scope>NUCLEOTIDE SEQUENCE [LARGE SCALE GENOMIC DNA]</scope>
    <source>
        <strain evidence="2 3">ATCC 19172</strain>
    </source>
</reference>
<dbReference type="PANTHER" id="PTHR21310">
    <property type="entry name" value="AMINOGLYCOSIDE PHOSPHOTRANSFERASE-RELATED-RELATED"/>
    <property type="match status" value="1"/>
</dbReference>
<dbReference type="RefSeq" id="WP_139404212.1">
    <property type="nucleotide sequence ID" value="NZ_JACHEW010000020.1"/>
</dbReference>
<dbReference type="SUPFAM" id="SSF56112">
    <property type="entry name" value="Protein kinase-like (PK-like)"/>
    <property type="match status" value="1"/>
</dbReference>
<dbReference type="Proteomes" id="UP000313988">
    <property type="component" value="Unassembled WGS sequence"/>
</dbReference>
<dbReference type="Gene3D" id="3.30.200.20">
    <property type="entry name" value="Phosphorylase Kinase, domain 1"/>
    <property type="match status" value="1"/>
</dbReference>
<dbReference type="InterPro" id="IPR011009">
    <property type="entry name" value="Kinase-like_dom_sf"/>
</dbReference>
<dbReference type="InterPro" id="IPR051678">
    <property type="entry name" value="AGP_Transferase"/>
</dbReference>
<dbReference type="InterPro" id="IPR002575">
    <property type="entry name" value="Aminoglycoside_PTrfase"/>
</dbReference>